<feature type="region of interest" description="Disordered" evidence="5">
    <location>
        <begin position="226"/>
        <end position="249"/>
    </location>
</feature>
<feature type="region of interest" description="Disordered" evidence="5">
    <location>
        <begin position="541"/>
        <end position="572"/>
    </location>
</feature>
<dbReference type="GO" id="GO:0008270">
    <property type="term" value="F:zinc ion binding"/>
    <property type="evidence" value="ECO:0007669"/>
    <property type="project" value="UniProtKB-KW"/>
</dbReference>
<dbReference type="GO" id="GO:0043565">
    <property type="term" value="F:sequence-specific DNA binding"/>
    <property type="evidence" value="ECO:0007669"/>
    <property type="project" value="InterPro"/>
</dbReference>
<reference evidence="9" key="1">
    <citation type="submission" date="2015-06" db="EMBL/GenBank/DDBJ databases">
        <title>Expansion of signal transduction pathways in fungi by whole-genome duplication.</title>
        <authorList>
            <consortium name="DOE Joint Genome Institute"/>
            <person name="Corrochano L.M."/>
            <person name="Kuo A."/>
            <person name="Marcet-Houben M."/>
            <person name="Polaino S."/>
            <person name="Salamov A."/>
            <person name="Villalobos J.M."/>
            <person name="Alvarez M.I."/>
            <person name="Avalos J."/>
            <person name="Benito E.P."/>
            <person name="Benoit I."/>
            <person name="Burger G."/>
            <person name="Camino L.P."/>
            <person name="Canovas D."/>
            <person name="Cerda-Olmedo E."/>
            <person name="Cheng J.-F."/>
            <person name="Dominguez A."/>
            <person name="Elias M."/>
            <person name="Eslava A.P."/>
            <person name="Glaser F."/>
            <person name="Grimwood J."/>
            <person name="Gutierrez G."/>
            <person name="Heitman J."/>
            <person name="Henrissat B."/>
            <person name="Iturriaga E.A."/>
            <person name="Lang B.F."/>
            <person name="Lavin J.L."/>
            <person name="Lee S."/>
            <person name="Li W."/>
            <person name="Lindquist E."/>
            <person name="Lopez-Garcia S."/>
            <person name="Luque E.M."/>
            <person name="Marcos A.T."/>
            <person name="Martin J."/>
            <person name="McCluskey K."/>
            <person name="Medina H.R."/>
            <person name="Miralles-Duran A."/>
            <person name="Miyazaki A."/>
            <person name="Munoz-Torres E."/>
            <person name="Oguiza J.A."/>
            <person name="Ohm R."/>
            <person name="Olmedo M."/>
            <person name="Orejas M."/>
            <person name="Ortiz-Castellanos L."/>
            <person name="Pisabarro A.G."/>
            <person name="Rodriguez-Romero J."/>
            <person name="Ruiz-Herrera J."/>
            <person name="Ruiz-Vazquez R."/>
            <person name="Sanz C."/>
            <person name="Schackwitz W."/>
            <person name="Schmutz J."/>
            <person name="Shahriari M."/>
            <person name="Shelest E."/>
            <person name="Silva-Franco F."/>
            <person name="Soanes D."/>
            <person name="Syed K."/>
            <person name="Tagua V.G."/>
            <person name="Talbot N.J."/>
            <person name="Thon M."/>
            <person name="De vries R.P."/>
            <person name="Wiebenga A."/>
            <person name="Yadav J.S."/>
            <person name="Braun E.L."/>
            <person name="Baker S."/>
            <person name="Garre V."/>
            <person name="Horwitz B."/>
            <person name="Torres-Martinez S."/>
            <person name="Idnurm A."/>
            <person name="Herrera-Estrella A."/>
            <person name="Gabaldon T."/>
            <person name="Grigoriev I.V."/>
        </authorList>
    </citation>
    <scope>NUCLEOTIDE SEQUENCE [LARGE SCALE GENOMIC DNA]</scope>
    <source>
        <strain evidence="9">NRRL 1555(-)</strain>
    </source>
</reference>
<evidence type="ECO:0000256" key="4">
    <source>
        <dbReference type="PROSITE-ProRule" id="PRU00094"/>
    </source>
</evidence>
<organism evidence="8 9">
    <name type="scientific">Phycomyces blakesleeanus (strain ATCC 8743b / DSM 1359 / FGSC 10004 / NBRC 33097 / NRRL 1555)</name>
    <dbReference type="NCBI Taxonomy" id="763407"/>
    <lineage>
        <taxon>Eukaryota</taxon>
        <taxon>Fungi</taxon>
        <taxon>Fungi incertae sedis</taxon>
        <taxon>Mucoromycota</taxon>
        <taxon>Mucoromycotina</taxon>
        <taxon>Mucoromycetes</taxon>
        <taxon>Mucorales</taxon>
        <taxon>Phycomycetaceae</taxon>
        <taxon>Phycomyces</taxon>
    </lineage>
</organism>
<keyword evidence="6" id="KW-0732">Signal</keyword>
<feature type="compositionally biased region" description="Basic and acidic residues" evidence="5">
    <location>
        <begin position="554"/>
        <end position="563"/>
    </location>
</feature>
<evidence type="ECO:0000256" key="5">
    <source>
        <dbReference type="SAM" id="MobiDB-lite"/>
    </source>
</evidence>
<dbReference type="CDD" id="cd00202">
    <property type="entry name" value="ZnF_GATA"/>
    <property type="match status" value="1"/>
</dbReference>
<dbReference type="OrthoDB" id="2162994at2759"/>
<dbReference type="InterPro" id="IPR013088">
    <property type="entry name" value="Znf_NHR/GATA"/>
</dbReference>
<keyword evidence="2 4" id="KW-0863">Zinc-finger</keyword>
<dbReference type="VEuPathDB" id="FungiDB:PHYBLDRAFT_76417"/>
<keyword evidence="3" id="KW-0862">Zinc</keyword>
<feature type="signal peptide" evidence="6">
    <location>
        <begin position="1"/>
        <end position="26"/>
    </location>
</feature>
<keyword evidence="9" id="KW-1185">Reference proteome</keyword>
<dbReference type="Pfam" id="PF00320">
    <property type="entry name" value="GATA"/>
    <property type="match status" value="1"/>
</dbReference>
<dbReference type="PANTHER" id="PTHR47255:SF4">
    <property type="entry name" value="GATA ZINC FINGER DOMAIN-CONTAINING PROTEIN 12"/>
    <property type="match status" value="1"/>
</dbReference>
<evidence type="ECO:0000256" key="3">
    <source>
        <dbReference type="ARBA" id="ARBA00022833"/>
    </source>
</evidence>
<dbReference type="GO" id="GO:0006355">
    <property type="term" value="P:regulation of DNA-templated transcription"/>
    <property type="evidence" value="ECO:0007669"/>
    <property type="project" value="InterPro"/>
</dbReference>
<dbReference type="SUPFAM" id="SSF57716">
    <property type="entry name" value="Glucocorticoid receptor-like (DNA-binding domain)"/>
    <property type="match status" value="1"/>
</dbReference>
<feature type="region of interest" description="Disordered" evidence="5">
    <location>
        <begin position="410"/>
        <end position="443"/>
    </location>
</feature>
<dbReference type="PROSITE" id="PS50114">
    <property type="entry name" value="GATA_ZN_FINGER_2"/>
    <property type="match status" value="1"/>
</dbReference>
<dbReference type="InParanoid" id="A0A167PA57"/>
<dbReference type="PANTHER" id="PTHR47255">
    <property type="entry name" value="GATA TRANSCRIPTION FACTOR 22-RELATED"/>
    <property type="match status" value="1"/>
</dbReference>
<proteinExistence type="predicted"/>
<protein>
    <submittedName>
        <fullName evidence="8">GATA-type zinc finger transcription factor</fullName>
    </submittedName>
</protein>
<feature type="compositionally biased region" description="Low complexity" evidence="5">
    <location>
        <begin position="232"/>
        <end position="243"/>
    </location>
</feature>
<dbReference type="Proteomes" id="UP000077315">
    <property type="component" value="Unassembled WGS sequence"/>
</dbReference>
<dbReference type="RefSeq" id="XP_018295591.1">
    <property type="nucleotide sequence ID" value="XM_018443151.1"/>
</dbReference>
<evidence type="ECO:0000313" key="8">
    <source>
        <dbReference type="EMBL" id="OAD77551.1"/>
    </source>
</evidence>
<dbReference type="SMART" id="SM00401">
    <property type="entry name" value="ZnF_GATA"/>
    <property type="match status" value="1"/>
</dbReference>
<evidence type="ECO:0000256" key="2">
    <source>
        <dbReference type="ARBA" id="ARBA00022771"/>
    </source>
</evidence>
<dbReference type="AlphaFoldDB" id="A0A167PA57"/>
<feature type="chain" id="PRO_5007891052" evidence="6">
    <location>
        <begin position="27"/>
        <end position="572"/>
    </location>
</feature>
<evidence type="ECO:0000313" key="9">
    <source>
        <dbReference type="Proteomes" id="UP000077315"/>
    </source>
</evidence>
<evidence type="ECO:0000256" key="6">
    <source>
        <dbReference type="SAM" id="SignalP"/>
    </source>
</evidence>
<dbReference type="GeneID" id="29004057"/>
<sequence length="572" mass="63673">MPLTTCFWALLSLNELSFIYLPASVGDKEVLGGRTIRDLLLNRSLLDFVHHEEVDLAKSDLSTFVRMKTLAGSVTRCRLRSFADIALCIHRSKDLSQPCAYNAFPDKDGHMPTISFNGETKDKEATWDVIDVVMYTASENVVLAFFHSTEYFHSQEAMSTLCGESIFREQDIQQMMDVLQKYSYDDLVSSNSQLEKKIKEPLRVFQIYNSTSHELLASWPPHFDSNCDTTPSSSGSGSGSSSGNHRPPSNPIPYTFLRDACVPQLISKVTELTKNATLRDISGDERQGVEEVACTHHLHSSSMVHLGLHGMVRFERIVIPYGVLSFGSHQITQINHNSTTDLGQYHHYMHCAPSTIPDDTTYLSGVISNPNSTAVLHRPCLSEPHSPVVVVPDPALTPLYHPALPSPTISPSLAINPHRHRPFGRQSEDPPPSGTNSPVTLAYPMSLRSPEPSPIAPKIPISTISPKLPAGHVPEERQWLHVRSLYDPILDQQTAKVCVRCNTSSSPEWRRGPNGHKTLCNACGLRYSRLLSKQWRKSELERYGPDGLSKPTKKPSDQKDSSRRKAGKRTPP</sequence>
<dbReference type="Gene3D" id="3.30.50.10">
    <property type="entry name" value="Erythroid Transcription Factor GATA-1, subunit A"/>
    <property type="match status" value="1"/>
</dbReference>
<dbReference type="InterPro" id="IPR052138">
    <property type="entry name" value="GATA_ZnFinger_Domain"/>
</dbReference>
<dbReference type="STRING" id="763407.A0A167PA57"/>
<feature type="domain" description="GATA-type" evidence="7">
    <location>
        <begin position="492"/>
        <end position="527"/>
    </location>
</feature>
<evidence type="ECO:0000259" key="7">
    <source>
        <dbReference type="PROSITE" id="PS50114"/>
    </source>
</evidence>
<gene>
    <name evidence="8" type="ORF">PHYBLDRAFT_76417</name>
</gene>
<dbReference type="EMBL" id="KV440974">
    <property type="protein sequence ID" value="OAD77551.1"/>
    <property type="molecule type" value="Genomic_DNA"/>
</dbReference>
<accession>A0A167PA57</accession>
<keyword evidence="1" id="KW-0479">Metal-binding</keyword>
<evidence type="ECO:0000256" key="1">
    <source>
        <dbReference type="ARBA" id="ARBA00022723"/>
    </source>
</evidence>
<name>A0A167PA57_PHYB8</name>
<dbReference type="InterPro" id="IPR000679">
    <property type="entry name" value="Znf_GATA"/>
</dbReference>